<dbReference type="EMBL" id="BAABJQ010000006">
    <property type="protein sequence ID" value="GAA5183948.1"/>
    <property type="molecule type" value="Genomic_DNA"/>
</dbReference>
<proteinExistence type="predicted"/>
<protein>
    <submittedName>
        <fullName evidence="1">DUF2203 domain-containing protein</fullName>
    </submittedName>
</protein>
<evidence type="ECO:0000313" key="2">
    <source>
        <dbReference type="Proteomes" id="UP001501570"/>
    </source>
</evidence>
<evidence type="ECO:0000313" key="1">
    <source>
        <dbReference type="EMBL" id="GAA5183948.1"/>
    </source>
</evidence>
<comment type="caution">
    <text evidence="1">The sequence shown here is derived from an EMBL/GenBank/DDBJ whole genome shotgun (WGS) entry which is preliminary data.</text>
</comment>
<organism evidence="1 2">
    <name type="scientific">Rugosimonospora acidiphila</name>
    <dbReference type="NCBI Taxonomy" id="556531"/>
    <lineage>
        <taxon>Bacteria</taxon>
        <taxon>Bacillati</taxon>
        <taxon>Actinomycetota</taxon>
        <taxon>Actinomycetes</taxon>
        <taxon>Micromonosporales</taxon>
        <taxon>Micromonosporaceae</taxon>
        <taxon>Rugosimonospora</taxon>
    </lineage>
</organism>
<sequence>MYGLDDARATLAALRPRLNDLIVVRADLAELRADLARAGTSRLGGLAEVKGLEARLYADLELLAEQGAQIKGYAPLLLDFPGELDDEPVLWCWLEGDPEITWYHRLDCGFAGRRPVPVG</sequence>
<gene>
    <name evidence="1" type="ORF">GCM10023322_24350</name>
</gene>
<dbReference type="Pfam" id="PF09969">
    <property type="entry name" value="DUF2203"/>
    <property type="match status" value="1"/>
</dbReference>
<accession>A0ABP9RRY9</accession>
<name>A0ABP9RRY9_9ACTN</name>
<reference evidence="2" key="1">
    <citation type="journal article" date="2019" name="Int. J. Syst. Evol. Microbiol.">
        <title>The Global Catalogue of Microorganisms (GCM) 10K type strain sequencing project: providing services to taxonomists for standard genome sequencing and annotation.</title>
        <authorList>
            <consortium name="The Broad Institute Genomics Platform"/>
            <consortium name="The Broad Institute Genome Sequencing Center for Infectious Disease"/>
            <person name="Wu L."/>
            <person name="Ma J."/>
        </authorList>
    </citation>
    <scope>NUCLEOTIDE SEQUENCE [LARGE SCALE GENOMIC DNA]</scope>
    <source>
        <strain evidence="2">JCM 18304</strain>
    </source>
</reference>
<dbReference type="Proteomes" id="UP001501570">
    <property type="component" value="Unassembled WGS sequence"/>
</dbReference>
<dbReference type="PIRSF" id="PIRSF016498">
    <property type="entry name" value="UCP016498"/>
    <property type="match status" value="1"/>
</dbReference>
<keyword evidence="2" id="KW-1185">Reference proteome</keyword>
<dbReference type="RefSeq" id="WP_345628992.1">
    <property type="nucleotide sequence ID" value="NZ_BAABJQ010000006.1"/>
</dbReference>
<dbReference type="InterPro" id="IPR018699">
    <property type="entry name" value="DUF2203"/>
</dbReference>